<feature type="transmembrane region" description="Helical" evidence="1">
    <location>
        <begin position="5"/>
        <end position="23"/>
    </location>
</feature>
<name>A0A9P5WVW2_9AGAR</name>
<accession>A0A9P5WVW2</accession>
<dbReference type="EMBL" id="MU154156">
    <property type="protein sequence ID" value="KAF9439483.1"/>
    <property type="molecule type" value="Genomic_DNA"/>
</dbReference>
<keyword evidence="1" id="KW-1133">Transmembrane helix</keyword>
<keyword evidence="3" id="KW-1185">Reference proteome</keyword>
<gene>
    <name evidence="2" type="ORF">P691DRAFT_690625</name>
</gene>
<comment type="caution">
    <text evidence="2">The sequence shown here is derived from an EMBL/GenBank/DDBJ whole genome shotgun (WGS) entry which is preliminary data.</text>
</comment>
<keyword evidence="1" id="KW-0812">Transmembrane</keyword>
<evidence type="ECO:0000313" key="3">
    <source>
        <dbReference type="Proteomes" id="UP000807342"/>
    </source>
</evidence>
<organism evidence="2 3">
    <name type="scientific">Macrolepiota fuliginosa MF-IS2</name>
    <dbReference type="NCBI Taxonomy" id="1400762"/>
    <lineage>
        <taxon>Eukaryota</taxon>
        <taxon>Fungi</taxon>
        <taxon>Dikarya</taxon>
        <taxon>Basidiomycota</taxon>
        <taxon>Agaricomycotina</taxon>
        <taxon>Agaricomycetes</taxon>
        <taxon>Agaricomycetidae</taxon>
        <taxon>Agaricales</taxon>
        <taxon>Agaricineae</taxon>
        <taxon>Agaricaceae</taxon>
        <taxon>Macrolepiota</taxon>
    </lineage>
</organism>
<feature type="transmembrane region" description="Helical" evidence="1">
    <location>
        <begin position="58"/>
        <end position="82"/>
    </location>
</feature>
<dbReference type="Proteomes" id="UP000807342">
    <property type="component" value="Unassembled WGS sequence"/>
</dbReference>
<proteinExistence type="predicted"/>
<evidence type="ECO:0000256" key="1">
    <source>
        <dbReference type="SAM" id="Phobius"/>
    </source>
</evidence>
<dbReference type="AlphaFoldDB" id="A0A9P5WVW2"/>
<reference evidence="2" key="1">
    <citation type="submission" date="2020-11" db="EMBL/GenBank/DDBJ databases">
        <authorList>
            <consortium name="DOE Joint Genome Institute"/>
            <person name="Ahrendt S."/>
            <person name="Riley R."/>
            <person name="Andreopoulos W."/>
            <person name="Labutti K."/>
            <person name="Pangilinan J."/>
            <person name="Ruiz-Duenas F.J."/>
            <person name="Barrasa J.M."/>
            <person name="Sanchez-Garcia M."/>
            <person name="Camarero S."/>
            <person name="Miyauchi S."/>
            <person name="Serrano A."/>
            <person name="Linde D."/>
            <person name="Babiker R."/>
            <person name="Drula E."/>
            <person name="Ayuso-Fernandez I."/>
            <person name="Pacheco R."/>
            <person name="Padilla G."/>
            <person name="Ferreira P."/>
            <person name="Barriuso J."/>
            <person name="Kellner H."/>
            <person name="Castanera R."/>
            <person name="Alfaro M."/>
            <person name="Ramirez L."/>
            <person name="Pisabarro A.G."/>
            <person name="Kuo A."/>
            <person name="Tritt A."/>
            <person name="Lipzen A."/>
            <person name="He G."/>
            <person name="Yan M."/>
            <person name="Ng V."/>
            <person name="Cullen D."/>
            <person name="Martin F."/>
            <person name="Rosso M.-N."/>
            <person name="Henrissat B."/>
            <person name="Hibbett D."/>
            <person name="Martinez A.T."/>
            <person name="Grigoriev I.V."/>
        </authorList>
    </citation>
    <scope>NUCLEOTIDE SEQUENCE</scope>
    <source>
        <strain evidence="2">MF-IS2</strain>
    </source>
</reference>
<keyword evidence="1" id="KW-0472">Membrane</keyword>
<sequence length="111" mass="12870">MGIGYAFLTVFVQILIILTWSKFSVFLCNEEHRCHHVSQPCCNHPIRTRPFPFNDSSLFIRFAQLCFLISVKFLSPCFLLCFSYCDISLFRLCLLLRLLPLIIPISCPCSM</sequence>
<evidence type="ECO:0000313" key="2">
    <source>
        <dbReference type="EMBL" id="KAF9439483.1"/>
    </source>
</evidence>
<protein>
    <submittedName>
        <fullName evidence="2">Uncharacterized protein</fullName>
    </submittedName>
</protein>